<evidence type="ECO:0000313" key="2">
    <source>
        <dbReference type="EMBL" id="OGE37032.1"/>
    </source>
</evidence>
<protein>
    <recommendedName>
        <fullName evidence="1">HNH nuclease domain-containing protein</fullName>
    </recommendedName>
</protein>
<accession>A0A1F5K7X1</accession>
<evidence type="ECO:0000259" key="1">
    <source>
        <dbReference type="SMART" id="SM00507"/>
    </source>
</evidence>
<reference evidence="2 3" key="1">
    <citation type="journal article" date="2016" name="Nat. Commun.">
        <title>Thousands of microbial genomes shed light on interconnected biogeochemical processes in an aquifer system.</title>
        <authorList>
            <person name="Anantharaman K."/>
            <person name="Brown C.T."/>
            <person name="Hug L.A."/>
            <person name="Sharon I."/>
            <person name="Castelle C.J."/>
            <person name="Probst A.J."/>
            <person name="Thomas B.C."/>
            <person name="Singh A."/>
            <person name="Wilkins M.J."/>
            <person name="Karaoz U."/>
            <person name="Brodie E.L."/>
            <person name="Williams K.H."/>
            <person name="Hubbard S.S."/>
            <person name="Banfield J.F."/>
        </authorList>
    </citation>
    <scope>NUCLEOTIDE SEQUENCE [LARGE SCALE GENOMIC DNA]</scope>
</reference>
<feature type="domain" description="HNH nuclease" evidence="1">
    <location>
        <begin position="161"/>
        <end position="212"/>
    </location>
</feature>
<dbReference type="STRING" id="1797780.A3E45_01930"/>
<evidence type="ECO:0000313" key="3">
    <source>
        <dbReference type="Proteomes" id="UP000176405"/>
    </source>
</evidence>
<comment type="caution">
    <text evidence="2">The sequence shown here is derived from an EMBL/GenBank/DDBJ whole genome shotgun (WGS) entry which is preliminary data.</text>
</comment>
<dbReference type="AlphaFoldDB" id="A0A1F5K7X1"/>
<dbReference type="Gene3D" id="1.10.30.50">
    <property type="match status" value="1"/>
</dbReference>
<organism evidence="2 3">
    <name type="scientific">Candidatus Daviesbacteria bacterium RIFCSPHIGHO2_12_FULL_43_11</name>
    <dbReference type="NCBI Taxonomy" id="1797780"/>
    <lineage>
        <taxon>Bacteria</taxon>
        <taxon>Candidatus Daviesiibacteriota</taxon>
    </lineage>
</organism>
<proteinExistence type="predicted"/>
<gene>
    <name evidence="2" type="ORF">A3E45_01930</name>
</gene>
<dbReference type="InterPro" id="IPR003615">
    <property type="entry name" value="HNH_nuc"/>
</dbReference>
<sequence length="219" mass="24975">MCDAEGKQVLQRGMNFRLNPSYSLILMSQRANAPYKDKVYPDGITIEYEGHDVTKSQNQIPKNIDQPEKLPSGKLTQNGLFAKAVKAYKKDRTEPELVKVYEKILDGVWSLKGYFGLIDYKIINDGKRDVFRFILQLADNPKTKALVGKIVLEHNRLIPSEVKKEVWKRDKGQCVLCGETENLHFDHDLPFSKGGTSLTTKNIRLLCIKHNLQKSGKIE</sequence>
<dbReference type="EMBL" id="MFDH01000003">
    <property type="protein sequence ID" value="OGE37032.1"/>
    <property type="molecule type" value="Genomic_DNA"/>
</dbReference>
<dbReference type="Proteomes" id="UP000176405">
    <property type="component" value="Unassembled WGS sequence"/>
</dbReference>
<dbReference type="SMART" id="SM00507">
    <property type="entry name" value="HNHc"/>
    <property type="match status" value="1"/>
</dbReference>
<name>A0A1F5K7X1_9BACT</name>